<protein>
    <submittedName>
        <fullName evidence="2">Uncharacterized protein</fullName>
    </submittedName>
</protein>
<name>A0A1Y2K231_9PROT</name>
<reference evidence="2 3" key="1">
    <citation type="journal article" date="2016" name="BMC Genomics">
        <title>Combined genomic and structural analyses of a cultured magnetotactic bacterium reveals its niche adaptation to a dynamic environment.</title>
        <authorList>
            <person name="Araujo A.C."/>
            <person name="Morillo V."/>
            <person name="Cypriano J."/>
            <person name="Teixeira L.C."/>
            <person name="Leao P."/>
            <person name="Lyra S."/>
            <person name="Almeida L.G."/>
            <person name="Bazylinski D.A."/>
            <person name="Vasconcellos A.T."/>
            <person name="Abreu F."/>
            <person name="Lins U."/>
        </authorList>
    </citation>
    <scope>NUCLEOTIDE SEQUENCE [LARGE SCALE GENOMIC DNA]</scope>
    <source>
        <strain evidence="2 3">IT-1</strain>
    </source>
</reference>
<dbReference type="Proteomes" id="UP000194003">
    <property type="component" value="Unassembled WGS sequence"/>
</dbReference>
<feature type="region of interest" description="Disordered" evidence="1">
    <location>
        <begin position="21"/>
        <end position="40"/>
    </location>
</feature>
<evidence type="ECO:0000256" key="1">
    <source>
        <dbReference type="SAM" id="MobiDB-lite"/>
    </source>
</evidence>
<evidence type="ECO:0000313" key="3">
    <source>
        <dbReference type="Proteomes" id="UP000194003"/>
    </source>
</evidence>
<sequence length="76" mass="8634">MGDGRVYPVVNIRQRTLGRYKISRATPSSSQDQKPNRGAPPHIFGYGFACGRWGRGPQTPKKSAINVRFFQFYIFV</sequence>
<dbReference type="STRING" id="1434232.MAIT1_01683"/>
<dbReference type="AlphaFoldDB" id="A0A1Y2K231"/>
<keyword evidence="3" id="KW-1185">Reference proteome</keyword>
<organism evidence="2 3">
    <name type="scientific">Magnetofaba australis IT-1</name>
    <dbReference type="NCBI Taxonomy" id="1434232"/>
    <lineage>
        <taxon>Bacteria</taxon>
        <taxon>Pseudomonadati</taxon>
        <taxon>Pseudomonadota</taxon>
        <taxon>Magnetococcia</taxon>
        <taxon>Magnetococcales</taxon>
        <taxon>Magnetococcaceae</taxon>
        <taxon>Magnetofaba</taxon>
    </lineage>
</organism>
<comment type="caution">
    <text evidence="2">The sequence shown here is derived from an EMBL/GenBank/DDBJ whole genome shotgun (WGS) entry which is preliminary data.</text>
</comment>
<evidence type="ECO:0000313" key="2">
    <source>
        <dbReference type="EMBL" id="OSM01666.1"/>
    </source>
</evidence>
<gene>
    <name evidence="2" type="ORF">MAIT1_01683</name>
</gene>
<dbReference type="EMBL" id="LVJN01000020">
    <property type="protein sequence ID" value="OSM01666.1"/>
    <property type="molecule type" value="Genomic_DNA"/>
</dbReference>
<accession>A0A1Y2K231</accession>
<proteinExistence type="predicted"/>